<sequence>MTSDFSIAVHALVYLGKNQDLISSDELAKHICTHPVRVRRVMIKLREAGLIKAKAGVDGGYRLDKEAYNITLSEIAKSVSNDYIHVTWHNGEDGREAIKDSKVEQAIDSIFVDLNEACDNLLKDKTIEDIMNISK</sequence>
<dbReference type="Proteomes" id="UP001197492">
    <property type="component" value="Unassembled WGS sequence"/>
</dbReference>
<evidence type="ECO:0000313" key="1">
    <source>
        <dbReference type="EMBL" id="MBV3383162.1"/>
    </source>
</evidence>
<dbReference type="Pfam" id="PF02082">
    <property type="entry name" value="Rrf2"/>
    <property type="match status" value="1"/>
</dbReference>
<evidence type="ECO:0000313" key="3">
    <source>
        <dbReference type="Proteomes" id="UP001196408"/>
    </source>
</evidence>
<dbReference type="PANTHER" id="PTHR33221">
    <property type="entry name" value="WINGED HELIX-TURN-HELIX TRANSCRIPTIONAL REGULATOR, RRF2 FAMILY"/>
    <property type="match status" value="1"/>
</dbReference>
<comment type="caution">
    <text evidence="1">The sequence shown here is derived from an EMBL/GenBank/DDBJ whole genome shotgun (WGS) entry which is preliminary data.</text>
</comment>
<dbReference type="GO" id="GO:0005829">
    <property type="term" value="C:cytosol"/>
    <property type="evidence" value="ECO:0007669"/>
    <property type="project" value="TreeGrafter"/>
</dbReference>
<dbReference type="GO" id="GO:0003700">
    <property type="term" value="F:DNA-binding transcription factor activity"/>
    <property type="evidence" value="ECO:0007669"/>
    <property type="project" value="TreeGrafter"/>
</dbReference>
<reference evidence="1 4" key="1">
    <citation type="submission" date="2021-06" db="EMBL/GenBank/DDBJ databases">
        <title>Collection of gut derived symbiotic bacterial strains cultured from healthy donors.</title>
        <authorList>
            <person name="Lin H."/>
            <person name="Littmann E."/>
            <person name="Pamer E.G."/>
        </authorList>
    </citation>
    <scope>NUCLEOTIDE SEQUENCE</scope>
    <source>
        <strain evidence="2 4">MSK.21.70</strain>
        <strain evidence="1">MSK.21.82</strain>
    </source>
</reference>
<dbReference type="PANTHER" id="PTHR33221:SF15">
    <property type="entry name" value="HTH-TYPE TRANSCRIPTIONAL REGULATOR YWGB-RELATED"/>
    <property type="match status" value="1"/>
</dbReference>
<evidence type="ECO:0000313" key="4">
    <source>
        <dbReference type="Proteomes" id="UP001197492"/>
    </source>
</evidence>
<dbReference type="AlphaFoldDB" id="A0AAW4MU27"/>
<dbReference type="InterPro" id="IPR030489">
    <property type="entry name" value="TR_Rrf2-type_CS"/>
</dbReference>
<evidence type="ECO:0000313" key="2">
    <source>
        <dbReference type="EMBL" id="MBV3393153.1"/>
    </source>
</evidence>
<accession>A0AAW4MU27</accession>
<dbReference type="PROSITE" id="PS01332">
    <property type="entry name" value="HTH_RRF2_1"/>
    <property type="match status" value="1"/>
</dbReference>
<dbReference type="RefSeq" id="WP_217747927.1">
    <property type="nucleotide sequence ID" value="NZ_JAHOEB010000050.1"/>
</dbReference>
<dbReference type="EMBL" id="JAHOEL010000049">
    <property type="protein sequence ID" value="MBV3393153.1"/>
    <property type="molecule type" value="Genomic_DNA"/>
</dbReference>
<organism evidence="1 3">
    <name type="scientific">Catenibacterium mitsuokai</name>
    <dbReference type="NCBI Taxonomy" id="100886"/>
    <lineage>
        <taxon>Bacteria</taxon>
        <taxon>Bacillati</taxon>
        <taxon>Bacillota</taxon>
        <taxon>Erysipelotrichia</taxon>
        <taxon>Erysipelotrichales</taxon>
        <taxon>Coprobacillaceae</taxon>
        <taxon>Catenibacterium</taxon>
    </lineage>
</organism>
<gene>
    <name evidence="1" type="ORF">KSV97_08015</name>
    <name evidence="2" type="ORF">KSW06_07785</name>
</gene>
<dbReference type="EMBL" id="JAHOEF010000052">
    <property type="protein sequence ID" value="MBV3383162.1"/>
    <property type="molecule type" value="Genomic_DNA"/>
</dbReference>
<proteinExistence type="predicted"/>
<dbReference type="InterPro" id="IPR000944">
    <property type="entry name" value="Tscrpt_reg_Rrf2"/>
</dbReference>
<protein>
    <submittedName>
        <fullName evidence="1">Rrf2 family transcriptional regulator</fullName>
    </submittedName>
</protein>
<keyword evidence="4" id="KW-1185">Reference proteome</keyword>
<name>A0AAW4MU27_9FIRM</name>
<dbReference type="PROSITE" id="PS51197">
    <property type="entry name" value="HTH_RRF2_2"/>
    <property type="match status" value="1"/>
</dbReference>
<dbReference type="Proteomes" id="UP001196408">
    <property type="component" value="Unassembled WGS sequence"/>
</dbReference>